<evidence type="ECO:0000313" key="1">
    <source>
        <dbReference type="Proteomes" id="UP000095287"/>
    </source>
</evidence>
<protein>
    <submittedName>
        <fullName evidence="2">Uncharacterized protein</fullName>
    </submittedName>
</protein>
<dbReference type="AlphaFoldDB" id="A0A1I7YX54"/>
<proteinExistence type="predicted"/>
<reference evidence="2" key="1">
    <citation type="submission" date="2016-11" db="UniProtKB">
        <authorList>
            <consortium name="WormBaseParasite"/>
        </authorList>
    </citation>
    <scope>IDENTIFICATION</scope>
</reference>
<name>A0A1I7YX54_9BILA</name>
<evidence type="ECO:0000313" key="2">
    <source>
        <dbReference type="WBParaSite" id="L893_g20615.t1"/>
    </source>
</evidence>
<dbReference type="Proteomes" id="UP000095287">
    <property type="component" value="Unplaced"/>
</dbReference>
<dbReference type="WBParaSite" id="L893_g20615.t1">
    <property type="protein sequence ID" value="L893_g20615.t1"/>
    <property type="gene ID" value="L893_g20615"/>
</dbReference>
<organism evidence="1 2">
    <name type="scientific">Steinernema glaseri</name>
    <dbReference type="NCBI Taxonomy" id="37863"/>
    <lineage>
        <taxon>Eukaryota</taxon>
        <taxon>Metazoa</taxon>
        <taxon>Ecdysozoa</taxon>
        <taxon>Nematoda</taxon>
        <taxon>Chromadorea</taxon>
        <taxon>Rhabditida</taxon>
        <taxon>Tylenchina</taxon>
        <taxon>Panagrolaimomorpha</taxon>
        <taxon>Strongyloidoidea</taxon>
        <taxon>Steinernematidae</taxon>
        <taxon>Steinernema</taxon>
    </lineage>
</organism>
<accession>A0A1I7YX54</accession>
<sequence length="72" mass="8696">MNTYSPLLVRIFLKTNKVRGTQFFKIVSSKEASRNYTEQRPSPRRVSWIMRLREEDYSNCSQYHRLPLPARF</sequence>
<keyword evidence="1" id="KW-1185">Reference proteome</keyword>